<evidence type="ECO:0000256" key="6">
    <source>
        <dbReference type="HAMAP-Rule" id="MF_01659"/>
    </source>
</evidence>
<evidence type="ECO:0000313" key="10">
    <source>
        <dbReference type="Proteomes" id="UP000823865"/>
    </source>
</evidence>
<proteinExistence type="inferred from homology"/>
<gene>
    <name evidence="6 9" type="primary">menD</name>
    <name evidence="9" type="ORF">H9789_01630</name>
</gene>
<reference evidence="9" key="2">
    <citation type="submission" date="2021-04" db="EMBL/GenBank/DDBJ databases">
        <authorList>
            <person name="Gilroy R."/>
        </authorList>
    </citation>
    <scope>NUCLEOTIDE SEQUENCE</scope>
    <source>
        <strain evidence="9">G3-2149</strain>
    </source>
</reference>
<comment type="cofactor">
    <cofactor evidence="6">
        <name>Mg(2+)</name>
        <dbReference type="ChEBI" id="CHEBI:18420"/>
    </cofactor>
    <cofactor evidence="6">
        <name>Mn(2+)</name>
        <dbReference type="ChEBI" id="CHEBI:29035"/>
    </cofactor>
</comment>
<keyword evidence="3 6" id="KW-0460">Magnesium</keyword>
<dbReference type="InterPro" id="IPR004433">
    <property type="entry name" value="MenaQ_synth_MenD"/>
</dbReference>
<keyword evidence="4 6" id="KW-0786">Thiamine pyrophosphate</keyword>
<comment type="pathway">
    <text evidence="6">Quinol/quinone metabolism; 1,4-dihydroxy-2-naphthoate biosynthesis; 1,4-dihydroxy-2-naphthoate from chorismate: step 2/7.</text>
</comment>
<dbReference type="GO" id="GO:0000287">
    <property type="term" value="F:magnesium ion binding"/>
    <property type="evidence" value="ECO:0007669"/>
    <property type="project" value="UniProtKB-UniRule"/>
</dbReference>
<keyword evidence="1 6" id="KW-0808">Transferase</keyword>
<evidence type="ECO:0000259" key="7">
    <source>
        <dbReference type="Pfam" id="PF02776"/>
    </source>
</evidence>
<comment type="cofactor">
    <cofactor evidence="6">
        <name>thiamine diphosphate</name>
        <dbReference type="ChEBI" id="CHEBI:58937"/>
    </cofactor>
    <text evidence="6">Binds 1 thiamine pyrophosphate per subunit.</text>
</comment>
<sequence length="549" mass="60640">MYSEKKNILQLVSLLELHGVRTIVLCPGSRNTPLIHTFVTHKAFECFSVTDERSAGFVALGLAQERNIPVVVCCTSGTALLNIHPAVCEAFYQHLPLIVVSADRPQAWIGQMDGQTLPQPGVFGPLVKKSVHLPEILSEEDEWYCNRMVNEAILECTHRECGPVQINIALSEPLFQYGATAMPEVRCIRRVEADRISDLATAFRTAERCMLICGQLTPAQAARLQPLLQQFDGVVLSEHLSNLHLKDEKSSLRYFDAALSTLGEAQQKVFAPDLLITMGGHIVSKRLKKMLRKYPPREHWHITPQGEVVDLFCALTHVVEMKPEDFLCAVSTAENEEISGFLKQWSDLCRVPQPAPETFSSLMAVGHLLGALPKSSCLHLANSSAVRLAALYPITSGIRVFCNRGTSGIEGSLSTAIGYASVSKELNFVLIGDLSFFYDMNALWNGAIRSNLRILLLNNQGGGIFHTLPGMDLESPSCRYVEAIHGATARGWVKDCGLVYFKAGTREQLAEGIRLLTDPHLDAPVLVEVFTDIEHDTEAFKAFFDSLKN</sequence>
<dbReference type="PANTHER" id="PTHR42916">
    <property type="entry name" value="2-SUCCINYL-5-ENOLPYRUVYL-6-HYDROXY-3-CYCLOHEXENE-1-CARBOXYLATE SYNTHASE"/>
    <property type="match status" value="1"/>
</dbReference>
<dbReference type="Pfam" id="PF16582">
    <property type="entry name" value="TPP_enzyme_M_2"/>
    <property type="match status" value="1"/>
</dbReference>
<dbReference type="PIRSF" id="PIRSF004983">
    <property type="entry name" value="MenD"/>
    <property type="match status" value="1"/>
</dbReference>
<reference evidence="9" key="1">
    <citation type="journal article" date="2021" name="PeerJ">
        <title>Extensive microbial diversity within the chicken gut microbiome revealed by metagenomics and culture.</title>
        <authorList>
            <person name="Gilroy R."/>
            <person name="Ravi A."/>
            <person name="Getino M."/>
            <person name="Pursley I."/>
            <person name="Horton D.L."/>
            <person name="Alikhan N.F."/>
            <person name="Baker D."/>
            <person name="Gharbi K."/>
            <person name="Hall N."/>
            <person name="Watson M."/>
            <person name="Adriaenssens E.M."/>
            <person name="Foster-Nyarko E."/>
            <person name="Jarju S."/>
            <person name="Secka A."/>
            <person name="Antonio M."/>
            <person name="Oren A."/>
            <person name="Chaudhuri R.R."/>
            <person name="La Ragione R."/>
            <person name="Hildebrand F."/>
            <person name="Pallen M.J."/>
        </authorList>
    </citation>
    <scope>NUCLEOTIDE SEQUENCE</scope>
    <source>
        <strain evidence="9">G3-2149</strain>
    </source>
</reference>
<dbReference type="Proteomes" id="UP000823865">
    <property type="component" value="Unassembled WGS sequence"/>
</dbReference>
<name>A0A9E2P1T0_9BACT</name>
<dbReference type="GO" id="GO:0030976">
    <property type="term" value="F:thiamine pyrophosphate binding"/>
    <property type="evidence" value="ECO:0007669"/>
    <property type="project" value="UniProtKB-UniRule"/>
</dbReference>
<dbReference type="SUPFAM" id="SSF52518">
    <property type="entry name" value="Thiamin diphosphate-binding fold (THDP-binding)"/>
    <property type="match status" value="2"/>
</dbReference>
<dbReference type="PANTHER" id="PTHR42916:SF1">
    <property type="entry name" value="PROTEIN PHYLLO, CHLOROPLASTIC"/>
    <property type="match status" value="1"/>
</dbReference>
<comment type="similarity">
    <text evidence="6">Belongs to the TPP enzyme family. MenD subfamily.</text>
</comment>
<keyword evidence="2 6" id="KW-0479">Metal-binding</keyword>
<evidence type="ECO:0000259" key="8">
    <source>
        <dbReference type="Pfam" id="PF16582"/>
    </source>
</evidence>
<evidence type="ECO:0000256" key="5">
    <source>
        <dbReference type="ARBA" id="ARBA00023211"/>
    </source>
</evidence>
<dbReference type="EMBL" id="JAHLFU010000026">
    <property type="protein sequence ID" value="MBU3852530.1"/>
    <property type="molecule type" value="Genomic_DNA"/>
</dbReference>
<dbReference type="CDD" id="cd02009">
    <property type="entry name" value="TPP_SHCHC_synthase"/>
    <property type="match status" value="1"/>
</dbReference>
<keyword evidence="5 6" id="KW-0464">Manganese</keyword>
<dbReference type="HAMAP" id="MF_01659">
    <property type="entry name" value="MenD"/>
    <property type="match status" value="1"/>
</dbReference>
<dbReference type="GO" id="GO:0030145">
    <property type="term" value="F:manganese ion binding"/>
    <property type="evidence" value="ECO:0007669"/>
    <property type="project" value="UniProtKB-UniRule"/>
</dbReference>
<dbReference type="Pfam" id="PF02776">
    <property type="entry name" value="TPP_enzyme_N"/>
    <property type="match status" value="1"/>
</dbReference>
<dbReference type="GO" id="GO:0009234">
    <property type="term" value="P:menaquinone biosynthetic process"/>
    <property type="evidence" value="ECO:0007669"/>
    <property type="project" value="UniProtKB-UniRule"/>
</dbReference>
<comment type="caution">
    <text evidence="9">The sequence shown here is derived from an EMBL/GenBank/DDBJ whole genome shotgun (WGS) entry which is preliminary data.</text>
</comment>
<evidence type="ECO:0000256" key="3">
    <source>
        <dbReference type="ARBA" id="ARBA00022842"/>
    </source>
</evidence>
<evidence type="ECO:0000313" key="9">
    <source>
        <dbReference type="EMBL" id="MBU3852530.1"/>
    </source>
</evidence>
<dbReference type="Gene3D" id="3.40.50.1220">
    <property type="entry name" value="TPP-binding domain"/>
    <property type="match status" value="1"/>
</dbReference>
<dbReference type="NCBIfam" id="TIGR00173">
    <property type="entry name" value="menD"/>
    <property type="match status" value="1"/>
</dbReference>
<dbReference type="EC" id="2.2.1.9" evidence="6"/>
<organism evidence="9 10">
    <name type="scientific">Candidatus Paraprevotella stercoravium</name>
    <dbReference type="NCBI Taxonomy" id="2838725"/>
    <lineage>
        <taxon>Bacteria</taxon>
        <taxon>Pseudomonadati</taxon>
        <taxon>Bacteroidota</taxon>
        <taxon>Bacteroidia</taxon>
        <taxon>Bacteroidales</taxon>
        <taxon>Prevotellaceae</taxon>
        <taxon>Paraprevotella</taxon>
    </lineage>
</organism>
<dbReference type="CDD" id="cd07037">
    <property type="entry name" value="TPP_PYR_MenD"/>
    <property type="match status" value="1"/>
</dbReference>
<dbReference type="AlphaFoldDB" id="A0A9E2P1T0"/>
<comment type="pathway">
    <text evidence="6">Quinol/quinone metabolism; menaquinone biosynthesis.</text>
</comment>
<accession>A0A9E2P1T0</accession>
<feature type="domain" description="Thiamine pyrophosphate enzyme N-terminal TPP-binding" evidence="7">
    <location>
        <begin position="11"/>
        <end position="111"/>
    </location>
</feature>
<dbReference type="InterPro" id="IPR029061">
    <property type="entry name" value="THDP-binding"/>
</dbReference>
<protein>
    <recommendedName>
        <fullName evidence="6">2-succinyl-5-enolpyruvyl-6-hydroxy-3-cyclohexene-1-carboxylate synthase</fullName>
        <shortName evidence="6">SEPHCHC synthase</shortName>
        <ecNumber evidence="6">2.2.1.9</ecNumber>
    </recommendedName>
    <alternativeName>
        <fullName evidence="6">Menaquinone biosynthesis protein MenD</fullName>
    </alternativeName>
</protein>
<evidence type="ECO:0000256" key="2">
    <source>
        <dbReference type="ARBA" id="ARBA00022723"/>
    </source>
</evidence>
<comment type="function">
    <text evidence="6">Catalyzes the thiamine diphosphate-dependent decarboxylation of 2-oxoglutarate and the subsequent addition of the resulting succinic semialdehyde-thiamine pyrophosphate anion to isochorismate to yield 2-succinyl-5-enolpyruvyl-6-hydroxy-3-cyclohexene-1-carboxylate (SEPHCHC).</text>
</comment>
<dbReference type="GO" id="GO:0070204">
    <property type="term" value="F:2-succinyl-5-enolpyruvyl-6-hydroxy-3-cyclohexene-1-carboxylic-acid synthase activity"/>
    <property type="evidence" value="ECO:0007669"/>
    <property type="project" value="UniProtKB-UniRule"/>
</dbReference>
<dbReference type="Gene3D" id="3.40.50.970">
    <property type="match status" value="2"/>
</dbReference>
<keyword evidence="6" id="KW-0474">Menaquinone biosynthesis</keyword>
<dbReference type="InterPro" id="IPR012001">
    <property type="entry name" value="Thiamin_PyroP_enz_TPP-bd_dom"/>
</dbReference>
<comment type="catalytic activity">
    <reaction evidence="6">
        <text>isochorismate + 2-oxoglutarate + H(+) = 5-enolpyruvoyl-6-hydroxy-2-succinyl-cyclohex-3-ene-1-carboxylate + CO2</text>
        <dbReference type="Rhea" id="RHEA:25593"/>
        <dbReference type="ChEBI" id="CHEBI:15378"/>
        <dbReference type="ChEBI" id="CHEBI:16526"/>
        <dbReference type="ChEBI" id="CHEBI:16810"/>
        <dbReference type="ChEBI" id="CHEBI:29780"/>
        <dbReference type="ChEBI" id="CHEBI:58818"/>
        <dbReference type="EC" id="2.2.1.9"/>
    </reaction>
</comment>
<comment type="subunit">
    <text evidence="6">Homodimer.</text>
</comment>
<dbReference type="InterPro" id="IPR032264">
    <property type="entry name" value="MenD_middle"/>
</dbReference>
<feature type="domain" description="Menaquinone biosynthesis protein MenD middle" evidence="8">
    <location>
        <begin position="205"/>
        <end position="337"/>
    </location>
</feature>
<evidence type="ECO:0000256" key="1">
    <source>
        <dbReference type="ARBA" id="ARBA00022679"/>
    </source>
</evidence>
<evidence type="ECO:0000256" key="4">
    <source>
        <dbReference type="ARBA" id="ARBA00023052"/>
    </source>
</evidence>